<organism evidence="1 2">
    <name type="scientific">Virgisporangium aurantiacum</name>
    <dbReference type="NCBI Taxonomy" id="175570"/>
    <lineage>
        <taxon>Bacteria</taxon>
        <taxon>Bacillati</taxon>
        <taxon>Actinomycetota</taxon>
        <taxon>Actinomycetes</taxon>
        <taxon>Micromonosporales</taxon>
        <taxon>Micromonosporaceae</taxon>
        <taxon>Virgisporangium</taxon>
    </lineage>
</organism>
<dbReference type="AlphaFoldDB" id="A0A8J4E9T8"/>
<keyword evidence="2" id="KW-1185">Reference proteome</keyword>
<proteinExistence type="predicted"/>
<comment type="caution">
    <text evidence="1">The sequence shown here is derived from an EMBL/GenBank/DDBJ whole genome shotgun (WGS) entry which is preliminary data.</text>
</comment>
<sequence length="122" mass="12798">MSTFHNDGVQFFGGQVNGPVAGGYRARAVQGTDPFATEDLVRELRELVHELRVAVADGRLRVADQSATDDDLTLIEETVDATGEPGRGRLLRAAQRAAAALSASGAVPLATQLLELTGQVVG</sequence>
<gene>
    <name evidence="1" type="ORF">Vau01_115930</name>
</gene>
<dbReference type="Proteomes" id="UP000612585">
    <property type="component" value="Unassembled WGS sequence"/>
</dbReference>
<evidence type="ECO:0000313" key="1">
    <source>
        <dbReference type="EMBL" id="GIJ64077.1"/>
    </source>
</evidence>
<dbReference type="EMBL" id="BOPG01000107">
    <property type="protein sequence ID" value="GIJ64077.1"/>
    <property type="molecule type" value="Genomic_DNA"/>
</dbReference>
<reference evidence="1" key="1">
    <citation type="submission" date="2021-01" db="EMBL/GenBank/DDBJ databases">
        <title>Whole genome shotgun sequence of Virgisporangium aurantiacum NBRC 16421.</title>
        <authorList>
            <person name="Komaki H."/>
            <person name="Tamura T."/>
        </authorList>
    </citation>
    <scope>NUCLEOTIDE SEQUENCE</scope>
    <source>
        <strain evidence="1">NBRC 16421</strain>
    </source>
</reference>
<name>A0A8J4E9T8_9ACTN</name>
<protein>
    <submittedName>
        <fullName evidence="1">Uncharacterized protein</fullName>
    </submittedName>
</protein>
<accession>A0A8J4E9T8</accession>
<evidence type="ECO:0000313" key="2">
    <source>
        <dbReference type="Proteomes" id="UP000612585"/>
    </source>
</evidence>
<dbReference type="RefSeq" id="WP_204011918.1">
    <property type="nucleotide sequence ID" value="NZ_BOPG01000107.1"/>
</dbReference>